<dbReference type="OrthoDB" id="6407410at2759"/>
<gene>
    <name evidence="2" type="ORF">PHAVU_010G061400g</name>
</gene>
<keyword evidence="1" id="KW-0472">Membrane</keyword>
<feature type="non-terminal residue" evidence="2">
    <location>
        <position position="412"/>
    </location>
</feature>
<dbReference type="GO" id="GO:0051762">
    <property type="term" value="P:sesquiterpene biosynthetic process"/>
    <property type="evidence" value="ECO:0007669"/>
    <property type="project" value="TreeGrafter"/>
</dbReference>
<feature type="transmembrane region" description="Helical" evidence="1">
    <location>
        <begin position="112"/>
        <end position="134"/>
    </location>
</feature>
<dbReference type="EMBL" id="CM002297">
    <property type="protein sequence ID" value="ESW06605.1"/>
    <property type="molecule type" value="Genomic_DNA"/>
</dbReference>
<evidence type="ECO:0000313" key="3">
    <source>
        <dbReference type="Proteomes" id="UP000000226"/>
    </source>
</evidence>
<dbReference type="Pfam" id="PF11204">
    <property type="entry name" value="DUF2985"/>
    <property type="match status" value="1"/>
</dbReference>
<dbReference type="GO" id="GO:0009975">
    <property type="term" value="F:cyclase activity"/>
    <property type="evidence" value="ECO:0007669"/>
    <property type="project" value="TreeGrafter"/>
</dbReference>
<dbReference type="AlphaFoldDB" id="V7AMV3"/>
<accession>V7AMV3</accession>
<sequence length="412" mass="46999">SIRGSLQEDLQQDAASVGNTNDFKVNVNSALQISSSQRGLLKDENHHIRKHRMLTSITNIFKLQRLTPSSRLASPSMQKTEGRYEFSHFKIYWPSLGRSCKKWIKNPLNMALLLWVVCVAVSGAILFLVMTGMLNKILTKQSQRNSWLEVNNQFLNALFTLMCLYQHPKRFHHLVLLCRWKPNDIIILRKTYSKNDTCKPLVLLHVNCFAQYALSGLNWGFNRSERPVVGVCICISIAIAAPALAGVYCIASPLGKEYKTDEESQNHIPISNTFASRNEHSLTEYTPQWRGGLFDLWDNLFVACLALFCSFCAFGRNMERLRFAVTDCIQWLLCFWCSLSQEVRTTEFYDIVDDNFFCQKPTENCGQPALNSLPSEDKAPQVTSVSTSFWSSHDLSKIWSEESKDYSSLSES</sequence>
<organism evidence="2 3">
    <name type="scientific">Phaseolus vulgaris</name>
    <name type="common">Kidney bean</name>
    <name type="synonym">French bean</name>
    <dbReference type="NCBI Taxonomy" id="3885"/>
    <lineage>
        <taxon>Eukaryota</taxon>
        <taxon>Viridiplantae</taxon>
        <taxon>Streptophyta</taxon>
        <taxon>Embryophyta</taxon>
        <taxon>Tracheophyta</taxon>
        <taxon>Spermatophyta</taxon>
        <taxon>Magnoliopsida</taxon>
        <taxon>eudicotyledons</taxon>
        <taxon>Gunneridae</taxon>
        <taxon>Pentapetalae</taxon>
        <taxon>rosids</taxon>
        <taxon>fabids</taxon>
        <taxon>Fabales</taxon>
        <taxon>Fabaceae</taxon>
        <taxon>Papilionoideae</taxon>
        <taxon>50 kb inversion clade</taxon>
        <taxon>NPAAA clade</taxon>
        <taxon>indigoferoid/millettioid clade</taxon>
        <taxon>Phaseoleae</taxon>
        <taxon>Phaseolus</taxon>
    </lineage>
</organism>
<dbReference type="eggNOG" id="ENOG502QQ0U">
    <property type="taxonomic scope" value="Eukaryota"/>
</dbReference>
<evidence type="ECO:0000256" key="1">
    <source>
        <dbReference type="SAM" id="Phobius"/>
    </source>
</evidence>
<evidence type="ECO:0000313" key="2">
    <source>
        <dbReference type="EMBL" id="ESW06605.1"/>
    </source>
</evidence>
<feature type="transmembrane region" description="Helical" evidence="1">
    <location>
        <begin position="228"/>
        <end position="254"/>
    </location>
</feature>
<keyword evidence="1" id="KW-0812">Transmembrane</keyword>
<dbReference type="InterPro" id="IPR021369">
    <property type="entry name" value="DUF2985"/>
</dbReference>
<reference evidence="3" key="1">
    <citation type="journal article" date="2014" name="Nat. Genet.">
        <title>A reference genome for common bean and genome-wide analysis of dual domestications.</title>
        <authorList>
            <person name="Schmutz J."/>
            <person name="McClean P.E."/>
            <person name="Mamidi S."/>
            <person name="Wu G.A."/>
            <person name="Cannon S.B."/>
            <person name="Grimwood J."/>
            <person name="Jenkins J."/>
            <person name="Shu S."/>
            <person name="Song Q."/>
            <person name="Chavarro C."/>
            <person name="Torres-Torres M."/>
            <person name="Geffroy V."/>
            <person name="Moghaddam S.M."/>
            <person name="Gao D."/>
            <person name="Abernathy B."/>
            <person name="Barry K."/>
            <person name="Blair M."/>
            <person name="Brick M.A."/>
            <person name="Chovatia M."/>
            <person name="Gepts P."/>
            <person name="Goodstein D.M."/>
            <person name="Gonzales M."/>
            <person name="Hellsten U."/>
            <person name="Hyten D.L."/>
            <person name="Jia G."/>
            <person name="Kelly J.D."/>
            <person name="Kudrna D."/>
            <person name="Lee R."/>
            <person name="Richard M.M."/>
            <person name="Miklas P.N."/>
            <person name="Osorno J.M."/>
            <person name="Rodrigues J."/>
            <person name="Thareau V."/>
            <person name="Urrea C.A."/>
            <person name="Wang M."/>
            <person name="Yu Y."/>
            <person name="Zhang M."/>
            <person name="Wing R.A."/>
            <person name="Cregan P.B."/>
            <person name="Rokhsar D.S."/>
            <person name="Jackson S.A."/>
        </authorList>
    </citation>
    <scope>NUCLEOTIDE SEQUENCE [LARGE SCALE GENOMIC DNA]</scope>
    <source>
        <strain evidence="3">cv. G19833</strain>
    </source>
</reference>
<dbReference type="STRING" id="3885.V7AMV3"/>
<dbReference type="OMA" id="CKPHERV"/>
<feature type="non-terminal residue" evidence="2">
    <location>
        <position position="1"/>
    </location>
</feature>
<dbReference type="Gramene" id="ESW06605">
    <property type="protein sequence ID" value="ESW06605"/>
    <property type="gene ID" value="PHAVU_010G061400g"/>
</dbReference>
<keyword evidence="1" id="KW-1133">Transmembrane helix</keyword>
<dbReference type="PANTHER" id="PTHR31045:SF21">
    <property type="entry name" value="PLAC8 FAMILY PROTEIN"/>
    <property type="match status" value="1"/>
</dbReference>
<dbReference type="Proteomes" id="UP000000226">
    <property type="component" value="Chromosome 10"/>
</dbReference>
<proteinExistence type="predicted"/>
<feature type="transmembrane region" description="Helical" evidence="1">
    <location>
        <begin position="296"/>
        <end position="314"/>
    </location>
</feature>
<dbReference type="PANTHER" id="PTHR31045">
    <property type="entry name" value="PLAC8 FAMILY PROTEIN-RELATED"/>
    <property type="match status" value="1"/>
</dbReference>
<name>V7AMV3_PHAVU</name>
<keyword evidence="3" id="KW-1185">Reference proteome</keyword>
<protein>
    <submittedName>
        <fullName evidence="2">Uncharacterized protein</fullName>
    </submittedName>
</protein>